<dbReference type="Proteomes" id="UP000602510">
    <property type="component" value="Unassembled WGS sequence"/>
</dbReference>
<reference evidence="1" key="1">
    <citation type="submission" date="2020-04" db="EMBL/GenBank/DDBJ databases">
        <title>Hybrid Assembly of Korean Phytophthora infestans isolates.</title>
        <authorList>
            <person name="Prokchorchik M."/>
            <person name="Lee Y."/>
            <person name="Seo J."/>
            <person name="Cho J.-H."/>
            <person name="Park Y.-E."/>
            <person name="Jang D.-C."/>
            <person name="Im J.-S."/>
            <person name="Choi J.-G."/>
            <person name="Park H.-J."/>
            <person name="Lee G.-B."/>
            <person name="Lee Y.-G."/>
            <person name="Hong S.-Y."/>
            <person name="Cho K."/>
            <person name="Sohn K.H."/>
        </authorList>
    </citation>
    <scope>NUCLEOTIDE SEQUENCE</scope>
    <source>
        <strain evidence="1">KR_1_A1</strain>
    </source>
</reference>
<sequence>MRRAMPYTPQQNELTKTGATWRARCILYYRSIEKK</sequence>
<keyword evidence="2" id="KW-1185">Reference proteome</keyword>
<comment type="caution">
    <text evidence="1">The sequence shown here is derived from an EMBL/GenBank/DDBJ whole genome shotgun (WGS) entry which is preliminary data.</text>
</comment>
<dbReference type="AlphaFoldDB" id="A0A833RNM2"/>
<evidence type="ECO:0000313" key="1">
    <source>
        <dbReference type="EMBL" id="KAF4028872.1"/>
    </source>
</evidence>
<proteinExistence type="predicted"/>
<protein>
    <submittedName>
        <fullName evidence="1">Uncharacterized protein</fullName>
    </submittedName>
</protein>
<name>A0A833RNM2_PHYIN</name>
<accession>A0A833RNM2</accession>
<gene>
    <name evidence="1" type="ORF">GN244_ATG19424</name>
</gene>
<organism evidence="1 2">
    <name type="scientific">Phytophthora infestans</name>
    <name type="common">Potato late blight agent</name>
    <name type="synonym">Botrytis infestans</name>
    <dbReference type="NCBI Taxonomy" id="4787"/>
    <lineage>
        <taxon>Eukaryota</taxon>
        <taxon>Sar</taxon>
        <taxon>Stramenopiles</taxon>
        <taxon>Oomycota</taxon>
        <taxon>Peronosporomycetes</taxon>
        <taxon>Peronosporales</taxon>
        <taxon>Peronosporaceae</taxon>
        <taxon>Phytophthora</taxon>
    </lineage>
</organism>
<evidence type="ECO:0000313" key="2">
    <source>
        <dbReference type="Proteomes" id="UP000602510"/>
    </source>
</evidence>
<dbReference type="EMBL" id="WSZM01000942">
    <property type="protein sequence ID" value="KAF4028872.1"/>
    <property type="molecule type" value="Genomic_DNA"/>
</dbReference>